<protein>
    <submittedName>
        <fullName evidence="1">Uncharacterized protein</fullName>
    </submittedName>
</protein>
<proteinExistence type="predicted"/>
<evidence type="ECO:0000313" key="1">
    <source>
        <dbReference type="EMBL" id="MPM53865.1"/>
    </source>
</evidence>
<name>A0A645AKX0_9ZZZZ</name>
<dbReference type="EMBL" id="VSSQ01014537">
    <property type="protein sequence ID" value="MPM53865.1"/>
    <property type="molecule type" value="Genomic_DNA"/>
</dbReference>
<gene>
    <name evidence="1" type="ORF">SDC9_100635</name>
</gene>
<reference evidence="1" key="1">
    <citation type="submission" date="2019-08" db="EMBL/GenBank/DDBJ databases">
        <authorList>
            <person name="Kucharzyk K."/>
            <person name="Murdoch R.W."/>
            <person name="Higgins S."/>
            <person name="Loffler F."/>
        </authorList>
    </citation>
    <scope>NUCLEOTIDE SEQUENCE</scope>
</reference>
<organism evidence="1">
    <name type="scientific">bioreactor metagenome</name>
    <dbReference type="NCBI Taxonomy" id="1076179"/>
    <lineage>
        <taxon>unclassified sequences</taxon>
        <taxon>metagenomes</taxon>
        <taxon>ecological metagenomes</taxon>
    </lineage>
</organism>
<accession>A0A645AKX0</accession>
<sequence>MGKEQLFKTVMADGVLPRKTFSMGEAHDKRFYLEARKIR</sequence>
<dbReference type="AlphaFoldDB" id="A0A645AKX0"/>
<comment type="caution">
    <text evidence="1">The sequence shown here is derived from an EMBL/GenBank/DDBJ whole genome shotgun (WGS) entry which is preliminary data.</text>
</comment>